<dbReference type="PANTHER" id="PTHR39337:SF1">
    <property type="entry name" value="BLR5642 PROTEIN"/>
    <property type="match status" value="1"/>
</dbReference>
<name>A0A5M8QAV3_9MICO</name>
<dbReference type="InterPro" id="IPR014519">
    <property type="entry name" value="UCP024492"/>
</dbReference>
<dbReference type="InterPro" id="IPR007438">
    <property type="entry name" value="DUF488"/>
</dbReference>
<dbReference type="AlphaFoldDB" id="A0A5M8QAV3"/>
<dbReference type="PANTHER" id="PTHR39337">
    <property type="entry name" value="BLR5642 PROTEIN"/>
    <property type="match status" value="1"/>
</dbReference>
<dbReference type="PIRSF" id="PIRSF024492">
    <property type="entry name" value="UCP024492"/>
    <property type="match status" value="1"/>
</dbReference>
<evidence type="ECO:0000313" key="2">
    <source>
        <dbReference type="Proteomes" id="UP000323221"/>
    </source>
</evidence>
<dbReference type="Pfam" id="PF04343">
    <property type="entry name" value="DUF488"/>
    <property type="match status" value="1"/>
</dbReference>
<protein>
    <submittedName>
        <fullName evidence="1">DUF488 domain-containing protein</fullName>
    </submittedName>
</protein>
<accession>A0A5M8QAV3</accession>
<reference evidence="1 2" key="1">
    <citation type="submission" date="2019-08" db="EMBL/GenBank/DDBJ databases">
        <title>Agrococcus lahaulensis sp. nov., isolated from a cold desert of the Indian Himalayas.</title>
        <authorList>
            <person name="Qu J.H."/>
        </authorList>
    </citation>
    <scope>NUCLEOTIDE SEQUENCE [LARGE SCALE GENOMIC DNA]</scope>
    <source>
        <strain evidence="1 2">NS18</strain>
    </source>
</reference>
<sequence>MAATLLTIGHGRLDGDGLRSLLGGAGVELVVDIRRFPGSRANPAASRDAIEGELAAGGIGWRWEERLGGRRRLTAAEDAASPDAWWRVAAFRAYAAWTRSDDFAAALAEVLAEAEERRVAVMCSEAVWWRCHRRVVADVAAVLHGAEPLHLMHDGSLRPHPVSESAVAVDGAVRWPAEAAG</sequence>
<dbReference type="Proteomes" id="UP000323221">
    <property type="component" value="Unassembled WGS sequence"/>
</dbReference>
<evidence type="ECO:0000313" key="1">
    <source>
        <dbReference type="EMBL" id="KAA6433125.1"/>
    </source>
</evidence>
<dbReference type="OrthoDB" id="9789109at2"/>
<keyword evidence="2" id="KW-1185">Reference proteome</keyword>
<comment type="caution">
    <text evidence="1">The sequence shown here is derived from an EMBL/GenBank/DDBJ whole genome shotgun (WGS) entry which is preliminary data.</text>
</comment>
<dbReference type="EMBL" id="VOIR01000014">
    <property type="protein sequence ID" value="KAA6433125.1"/>
    <property type="molecule type" value="Genomic_DNA"/>
</dbReference>
<gene>
    <name evidence="1" type="ORF">FQ330_07910</name>
</gene>
<organism evidence="1 2">
    <name type="scientific">Agrococcus sediminis</name>
    <dbReference type="NCBI Taxonomy" id="2599924"/>
    <lineage>
        <taxon>Bacteria</taxon>
        <taxon>Bacillati</taxon>
        <taxon>Actinomycetota</taxon>
        <taxon>Actinomycetes</taxon>
        <taxon>Micrococcales</taxon>
        <taxon>Microbacteriaceae</taxon>
        <taxon>Agrococcus</taxon>
    </lineage>
</organism>
<proteinExistence type="predicted"/>